<dbReference type="Proteomes" id="UP000009080">
    <property type="component" value="Chromosome"/>
</dbReference>
<keyword evidence="1" id="KW-0812">Transmembrane</keyword>
<dbReference type="EMBL" id="CP001614">
    <property type="protein sequence ID" value="ACR13393.1"/>
    <property type="molecule type" value="Genomic_DNA"/>
</dbReference>
<keyword evidence="1" id="KW-0472">Membrane</keyword>
<gene>
    <name evidence="2" type="ordered locus">TERTU_1939</name>
</gene>
<evidence type="ECO:0000313" key="2">
    <source>
        <dbReference type="EMBL" id="ACR13393.1"/>
    </source>
</evidence>
<sequence length="106" mass="12342">MIAAAHRDFLEYAQKIDSRDYVGISYVVKWLVYVCITGAFYWLNTLGEPSSKPAENEEKIYTMQSNNRRSEKQATVETTDVFDSIRKKGRLRSRADVQMAEQKRNK</sequence>
<dbReference type="AlphaFoldDB" id="C5BIH3"/>
<organism evidence="2 3">
    <name type="scientific">Teredinibacter turnerae (strain ATCC 39867 / T7901)</name>
    <dbReference type="NCBI Taxonomy" id="377629"/>
    <lineage>
        <taxon>Bacteria</taxon>
        <taxon>Pseudomonadati</taxon>
        <taxon>Pseudomonadota</taxon>
        <taxon>Gammaproteobacteria</taxon>
        <taxon>Cellvibrionales</taxon>
        <taxon>Cellvibrionaceae</taxon>
        <taxon>Teredinibacter</taxon>
    </lineage>
</organism>
<name>C5BIH3_TERTT</name>
<keyword evidence="3" id="KW-1185">Reference proteome</keyword>
<evidence type="ECO:0000313" key="3">
    <source>
        <dbReference type="Proteomes" id="UP000009080"/>
    </source>
</evidence>
<keyword evidence="1" id="KW-1133">Transmembrane helix</keyword>
<dbReference type="HOGENOM" id="CLU_2221952_0_0_6"/>
<dbReference type="KEGG" id="ttu:TERTU_1939"/>
<accession>C5BIH3</accession>
<feature type="transmembrane region" description="Helical" evidence="1">
    <location>
        <begin position="21"/>
        <end position="43"/>
    </location>
</feature>
<protein>
    <submittedName>
        <fullName evidence="2">Uncharacterized protein</fullName>
    </submittedName>
</protein>
<proteinExistence type="predicted"/>
<dbReference type="eggNOG" id="ENOG5030T1D">
    <property type="taxonomic scope" value="Bacteria"/>
</dbReference>
<reference evidence="2 3" key="1">
    <citation type="journal article" date="2009" name="PLoS ONE">
        <title>The complete genome of Teredinibacter turnerae T7901: an intracellular endosymbiont of marine wood-boring bivalves (shipworms).</title>
        <authorList>
            <person name="Yang J.C."/>
            <person name="Madupu R."/>
            <person name="Durkin A.S."/>
            <person name="Ekborg N.A."/>
            <person name="Pedamallu C.S."/>
            <person name="Hostetler J.B."/>
            <person name="Radune D."/>
            <person name="Toms B.S."/>
            <person name="Henrissat B."/>
            <person name="Coutinho P.M."/>
            <person name="Schwarz S."/>
            <person name="Field L."/>
            <person name="Trindade-Silva A.E."/>
            <person name="Soares C.A.G."/>
            <person name="Elshahawi S."/>
            <person name="Hanora A."/>
            <person name="Schmidt E.W."/>
            <person name="Haygood M.G."/>
            <person name="Posfai J."/>
            <person name="Benner J."/>
            <person name="Madinger C."/>
            <person name="Nove J."/>
            <person name="Anton B."/>
            <person name="Chaudhary K."/>
            <person name="Foster J."/>
            <person name="Holman A."/>
            <person name="Kumar S."/>
            <person name="Lessard P.A."/>
            <person name="Luyten Y.A."/>
            <person name="Slatko B."/>
            <person name="Wood N."/>
            <person name="Wu B."/>
            <person name="Teplitski M."/>
            <person name="Mougous J.D."/>
            <person name="Ward N."/>
            <person name="Eisen J.A."/>
            <person name="Badger J.H."/>
            <person name="Distel D.L."/>
        </authorList>
    </citation>
    <scope>NUCLEOTIDE SEQUENCE [LARGE SCALE GENOMIC DNA]</scope>
    <source>
        <strain evidence="3">ATCC 39867 / T7901</strain>
    </source>
</reference>
<evidence type="ECO:0000256" key="1">
    <source>
        <dbReference type="SAM" id="Phobius"/>
    </source>
</evidence>